<evidence type="ECO:0000313" key="2">
    <source>
        <dbReference type="EMBL" id="MFC3073478.1"/>
    </source>
</evidence>
<reference evidence="3" key="1">
    <citation type="journal article" date="2019" name="Int. J. Syst. Evol. Microbiol.">
        <title>The Global Catalogue of Microorganisms (GCM) 10K type strain sequencing project: providing services to taxonomists for standard genome sequencing and annotation.</title>
        <authorList>
            <consortium name="The Broad Institute Genomics Platform"/>
            <consortium name="The Broad Institute Genome Sequencing Center for Infectious Disease"/>
            <person name="Wu L."/>
            <person name="Ma J."/>
        </authorList>
    </citation>
    <scope>NUCLEOTIDE SEQUENCE [LARGE SCALE GENOMIC DNA]</scope>
    <source>
        <strain evidence="3">KCTC 52677</strain>
    </source>
</reference>
<dbReference type="Pfam" id="PF06776">
    <property type="entry name" value="IalB"/>
    <property type="match status" value="1"/>
</dbReference>
<feature type="chain" id="PRO_5046279731" evidence="1">
    <location>
        <begin position="24"/>
        <end position="179"/>
    </location>
</feature>
<dbReference type="InterPro" id="IPR038696">
    <property type="entry name" value="IalB_sf"/>
</dbReference>
<comment type="caution">
    <text evidence="2">The sequence shown here is derived from an EMBL/GenBank/DDBJ whole genome shotgun (WGS) entry which is preliminary data.</text>
</comment>
<keyword evidence="3" id="KW-1185">Reference proteome</keyword>
<dbReference type="Proteomes" id="UP001595377">
    <property type="component" value="Unassembled WGS sequence"/>
</dbReference>
<protein>
    <submittedName>
        <fullName evidence="2">Invasion associated locus B family protein</fullName>
    </submittedName>
</protein>
<evidence type="ECO:0000313" key="3">
    <source>
        <dbReference type="Proteomes" id="UP001595377"/>
    </source>
</evidence>
<dbReference type="RefSeq" id="WP_257316960.1">
    <property type="nucleotide sequence ID" value="NZ_JANFDG010000024.1"/>
</dbReference>
<dbReference type="Gene3D" id="2.60.40.1880">
    <property type="entry name" value="Invasion associated locus B (IalB) protein"/>
    <property type="match status" value="1"/>
</dbReference>
<name>A0ABV7DGT0_9HYPH</name>
<dbReference type="InterPro" id="IPR010642">
    <property type="entry name" value="Invasion_prot_B"/>
</dbReference>
<sequence>MHSSLTSMVAAACLLVASPTTPAASQTSSLTFEGGASRIVETHADWQVDCRIIENRKICAVTQSRFEAGTGERLVMIELQATPDGQARGGILLPADLKPASGVRAALDGKASEQSLTVGECTKRGCAVILNFAQPALRKLRDGKVLAFQAIGNDGQPRTYGVGLRGFASAIDRSIVLAR</sequence>
<gene>
    <name evidence="2" type="ORF">ACFOHH_10215</name>
</gene>
<dbReference type="EMBL" id="JBHRSP010000016">
    <property type="protein sequence ID" value="MFC3073478.1"/>
    <property type="molecule type" value="Genomic_DNA"/>
</dbReference>
<organism evidence="2 3">
    <name type="scientific">Shinella pollutisoli</name>
    <dbReference type="NCBI Taxonomy" id="2250594"/>
    <lineage>
        <taxon>Bacteria</taxon>
        <taxon>Pseudomonadati</taxon>
        <taxon>Pseudomonadota</taxon>
        <taxon>Alphaproteobacteria</taxon>
        <taxon>Hyphomicrobiales</taxon>
        <taxon>Rhizobiaceae</taxon>
        <taxon>Shinella</taxon>
    </lineage>
</organism>
<accession>A0ABV7DGT0</accession>
<keyword evidence="1" id="KW-0732">Signal</keyword>
<evidence type="ECO:0000256" key="1">
    <source>
        <dbReference type="SAM" id="SignalP"/>
    </source>
</evidence>
<feature type="signal peptide" evidence="1">
    <location>
        <begin position="1"/>
        <end position="23"/>
    </location>
</feature>
<proteinExistence type="predicted"/>